<dbReference type="PANTHER" id="PTHR11003">
    <property type="entry name" value="POTASSIUM CHANNEL, SUBFAMILY K"/>
    <property type="match status" value="1"/>
</dbReference>
<evidence type="ECO:0000256" key="1">
    <source>
        <dbReference type="ARBA" id="ARBA00004141"/>
    </source>
</evidence>
<evidence type="ECO:0000256" key="7">
    <source>
        <dbReference type="ARBA" id="ARBA00023303"/>
    </source>
</evidence>
<protein>
    <submittedName>
        <fullName evidence="13">Ion channel</fullName>
    </submittedName>
</protein>
<dbReference type="SUPFAM" id="SSF81324">
    <property type="entry name" value="Voltage-gated potassium channels"/>
    <property type="match status" value="2"/>
</dbReference>
<dbReference type="InterPro" id="IPR003280">
    <property type="entry name" value="2pore_dom_K_chnl"/>
</dbReference>
<keyword evidence="6 9" id="KW-0472">Membrane</keyword>
<accession>A0A3P8BRM1</accession>
<dbReference type="Proteomes" id="UP000050761">
    <property type="component" value="Unassembled WGS sequence"/>
</dbReference>
<dbReference type="GO" id="GO:0005886">
    <property type="term" value="C:plasma membrane"/>
    <property type="evidence" value="ECO:0007669"/>
    <property type="project" value="TreeGrafter"/>
</dbReference>
<dbReference type="WBParaSite" id="HPBE_0001749101-mRNA-1">
    <property type="protein sequence ID" value="HPBE_0001749101-mRNA-1"/>
    <property type="gene ID" value="HPBE_0001749101"/>
</dbReference>
<dbReference type="OrthoDB" id="5801644at2759"/>
<evidence type="ECO:0000256" key="9">
    <source>
        <dbReference type="SAM" id="Phobius"/>
    </source>
</evidence>
<feature type="domain" description="Potassium channel" evidence="10">
    <location>
        <begin position="242"/>
        <end position="301"/>
    </location>
</feature>
<feature type="transmembrane region" description="Helical" evidence="9">
    <location>
        <begin position="56"/>
        <end position="76"/>
    </location>
</feature>
<reference evidence="11 12" key="1">
    <citation type="submission" date="2018-11" db="EMBL/GenBank/DDBJ databases">
        <authorList>
            <consortium name="Pathogen Informatics"/>
        </authorList>
    </citation>
    <scope>NUCLEOTIDE SEQUENCE [LARGE SCALE GENOMIC DNA]</scope>
</reference>
<evidence type="ECO:0000256" key="5">
    <source>
        <dbReference type="ARBA" id="ARBA00023065"/>
    </source>
</evidence>
<dbReference type="GO" id="GO:0022841">
    <property type="term" value="F:potassium ion leak channel activity"/>
    <property type="evidence" value="ECO:0007669"/>
    <property type="project" value="TreeGrafter"/>
</dbReference>
<feature type="transmembrane region" description="Helical" evidence="9">
    <location>
        <begin position="293"/>
        <end position="311"/>
    </location>
</feature>
<dbReference type="AlphaFoldDB" id="A0A3P8BRM1"/>
<keyword evidence="3 8" id="KW-0812">Transmembrane</keyword>
<evidence type="ECO:0000256" key="3">
    <source>
        <dbReference type="ARBA" id="ARBA00022692"/>
    </source>
</evidence>
<sequence length="325" mass="37202">MASRKTIEDFYVHTDVATVRLDELNDFGKVKPTKGATHYFAHFLAFLDRNIGLRHLFLLSVLVVYSLIGGYVFYYFETNGEAEAVPARKAEMDRKIMEIVNRYKNDNSNLTLAEKAAALKEDYKAILMSDGVFKWSTYYKTDEPDHWKWTLGSSFFYSMNVYTTVGYGSIAPETFEARCFTMLYGTLFCPLTWIIIRDLGQLALVYLTTVYARLKLRFMDGNEKADQLYMLPYSICVGICAVIMVVGSVWVYYYDALSGPPDTGLDWFLSMYFTFQTFTTIGLGDVMPNNIPFSPILCTVFFFSLPMLKVINRLSYLSMENGVHG</sequence>
<evidence type="ECO:0000256" key="4">
    <source>
        <dbReference type="ARBA" id="ARBA00022989"/>
    </source>
</evidence>
<dbReference type="Pfam" id="PF07885">
    <property type="entry name" value="Ion_trans_2"/>
    <property type="match status" value="2"/>
</dbReference>
<feature type="transmembrane region" description="Helical" evidence="9">
    <location>
        <begin position="182"/>
        <end position="207"/>
    </location>
</feature>
<evidence type="ECO:0000259" key="10">
    <source>
        <dbReference type="Pfam" id="PF07885"/>
    </source>
</evidence>
<evidence type="ECO:0000313" key="12">
    <source>
        <dbReference type="Proteomes" id="UP000050761"/>
    </source>
</evidence>
<dbReference type="PANTHER" id="PTHR11003:SF269">
    <property type="entry name" value="POTASSIUM CHANNEL DOMAIN-CONTAINING PROTEIN"/>
    <property type="match status" value="1"/>
</dbReference>
<keyword evidence="5 8" id="KW-0406">Ion transport</keyword>
<name>A0A3P8BRM1_HELPZ</name>
<dbReference type="Gene3D" id="1.10.287.70">
    <property type="match status" value="1"/>
</dbReference>
<keyword evidence="7 8" id="KW-0407">Ion channel</keyword>
<dbReference type="GO" id="GO:0015271">
    <property type="term" value="F:outward rectifier potassium channel activity"/>
    <property type="evidence" value="ECO:0007669"/>
    <property type="project" value="TreeGrafter"/>
</dbReference>
<dbReference type="PRINTS" id="PR01333">
    <property type="entry name" value="2POREKCHANEL"/>
</dbReference>
<feature type="transmembrane region" description="Helical" evidence="9">
    <location>
        <begin position="228"/>
        <end position="253"/>
    </location>
</feature>
<proteinExistence type="inferred from homology"/>
<gene>
    <name evidence="11" type="ORF">HPBE_LOCUS17490</name>
</gene>
<evidence type="ECO:0000256" key="8">
    <source>
        <dbReference type="RuleBase" id="RU003857"/>
    </source>
</evidence>
<feature type="domain" description="Potassium channel" evidence="10">
    <location>
        <begin position="135"/>
        <end position="202"/>
    </location>
</feature>
<reference evidence="13" key="2">
    <citation type="submission" date="2019-09" db="UniProtKB">
        <authorList>
            <consortium name="WormBaseParasite"/>
        </authorList>
    </citation>
    <scope>IDENTIFICATION</scope>
</reference>
<evidence type="ECO:0000313" key="13">
    <source>
        <dbReference type="WBParaSite" id="HPBE_0001749101-mRNA-1"/>
    </source>
</evidence>
<dbReference type="EMBL" id="UZAH01030046">
    <property type="protein sequence ID" value="VDP09015.1"/>
    <property type="molecule type" value="Genomic_DNA"/>
</dbReference>
<organism evidence="11">
    <name type="scientific">Heligmosomoides polygyrus</name>
    <name type="common">Parasitic roundworm</name>
    <dbReference type="NCBI Taxonomy" id="6339"/>
    <lineage>
        <taxon>Eukaryota</taxon>
        <taxon>Metazoa</taxon>
        <taxon>Ecdysozoa</taxon>
        <taxon>Nematoda</taxon>
        <taxon>Chromadorea</taxon>
        <taxon>Rhabditida</taxon>
        <taxon>Rhabditina</taxon>
        <taxon>Rhabditomorpha</taxon>
        <taxon>Strongyloidea</taxon>
        <taxon>Heligmosomidae</taxon>
        <taxon>Heligmosomoides</taxon>
    </lineage>
</organism>
<keyword evidence="12" id="KW-1185">Reference proteome</keyword>
<comment type="similarity">
    <text evidence="8">Belongs to the two pore domain potassium channel (TC 1.A.1.8) family.</text>
</comment>
<comment type="subcellular location">
    <subcellularLocation>
        <location evidence="1">Membrane</location>
        <topology evidence="1">Multi-pass membrane protein</topology>
    </subcellularLocation>
</comment>
<dbReference type="GO" id="GO:0030322">
    <property type="term" value="P:stabilization of membrane potential"/>
    <property type="evidence" value="ECO:0007669"/>
    <property type="project" value="TreeGrafter"/>
</dbReference>
<keyword evidence="4 9" id="KW-1133">Transmembrane helix</keyword>
<dbReference type="InterPro" id="IPR013099">
    <property type="entry name" value="K_chnl_dom"/>
</dbReference>
<evidence type="ECO:0000256" key="2">
    <source>
        <dbReference type="ARBA" id="ARBA00022448"/>
    </source>
</evidence>
<evidence type="ECO:0000313" key="11">
    <source>
        <dbReference type="EMBL" id="VDP09015.1"/>
    </source>
</evidence>
<evidence type="ECO:0000256" key="6">
    <source>
        <dbReference type="ARBA" id="ARBA00023136"/>
    </source>
</evidence>
<keyword evidence="2 8" id="KW-0813">Transport</keyword>